<feature type="compositionally biased region" description="Basic and acidic residues" evidence="1">
    <location>
        <begin position="92"/>
        <end position="104"/>
    </location>
</feature>
<keyword evidence="3" id="KW-1185">Reference proteome</keyword>
<dbReference type="Proteomes" id="UP001555826">
    <property type="component" value="Unassembled WGS sequence"/>
</dbReference>
<protein>
    <submittedName>
        <fullName evidence="2">Uncharacterized protein</fullName>
    </submittedName>
</protein>
<feature type="region of interest" description="Disordered" evidence="1">
    <location>
        <begin position="89"/>
        <end position="188"/>
    </location>
</feature>
<feature type="compositionally biased region" description="Basic and acidic residues" evidence="1">
    <location>
        <begin position="155"/>
        <end position="172"/>
    </location>
</feature>
<dbReference type="EMBL" id="JBFNQN010000001">
    <property type="protein sequence ID" value="MEW9263343.1"/>
    <property type="molecule type" value="Genomic_DNA"/>
</dbReference>
<dbReference type="RefSeq" id="WP_367635933.1">
    <property type="nucleotide sequence ID" value="NZ_JBFNQN010000001.1"/>
</dbReference>
<evidence type="ECO:0000256" key="1">
    <source>
        <dbReference type="SAM" id="MobiDB-lite"/>
    </source>
</evidence>
<gene>
    <name evidence="2" type="ORF">AB1207_01155</name>
</gene>
<organism evidence="2 3">
    <name type="scientific">Kineococcus endophyticus</name>
    <dbReference type="NCBI Taxonomy" id="1181883"/>
    <lineage>
        <taxon>Bacteria</taxon>
        <taxon>Bacillati</taxon>
        <taxon>Actinomycetota</taxon>
        <taxon>Actinomycetes</taxon>
        <taxon>Kineosporiales</taxon>
        <taxon>Kineosporiaceae</taxon>
        <taxon>Kineococcus</taxon>
    </lineage>
</organism>
<reference evidence="2 3" key="1">
    <citation type="submission" date="2024-07" db="EMBL/GenBank/DDBJ databases">
        <authorList>
            <person name="Thanompreechachai J."/>
            <person name="Duangmal K."/>
        </authorList>
    </citation>
    <scope>NUCLEOTIDE SEQUENCE [LARGE SCALE GENOMIC DNA]</scope>
    <source>
        <strain evidence="2 3">KCTC 19886</strain>
    </source>
</reference>
<sequence>MKLDDRWTDEPMIQQLSFQSRWHYLGMLSWCCRMDQYDGIMRSVDAWRASDVDDPMKAIQELRDVGLLEPTGDSSIRLTQIDRHALPPYLRDANRKAASRETTKKWRQRQQNDSDDSGDMSLPEDGDESLSRHSGVGVGVGTGTALTSSDETSSDDSREVSRNLRSRARDVPDDIPPGETRNPVGTHSRIKDRACRLVADVLGKKTNDVRKLVNWGDDDLSNKLDGLIEEVLRPALVAGQSDTTIKAALRKARDENGDITEAWEYLEPPHVGDGGWTT</sequence>
<feature type="compositionally biased region" description="Acidic residues" evidence="1">
    <location>
        <begin position="113"/>
        <end position="128"/>
    </location>
</feature>
<evidence type="ECO:0000313" key="2">
    <source>
        <dbReference type="EMBL" id="MEW9263343.1"/>
    </source>
</evidence>
<name>A0ABV3P160_9ACTN</name>
<accession>A0ABV3P160</accession>
<proteinExistence type="predicted"/>
<evidence type="ECO:0000313" key="3">
    <source>
        <dbReference type="Proteomes" id="UP001555826"/>
    </source>
</evidence>
<comment type="caution">
    <text evidence="2">The sequence shown here is derived from an EMBL/GenBank/DDBJ whole genome shotgun (WGS) entry which is preliminary data.</text>
</comment>